<dbReference type="GO" id="GO:0003676">
    <property type="term" value="F:nucleic acid binding"/>
    <property type="evidence" value="ECO:0007669"/>
    <property type="project" value="InterPro"/>
</dbReference>
<dbReference type="PANTHER" id="PTHR37984">
    <property type="entry name" value="PROTEIN CBG26694"/>
    <property type="match status" value="1"/>
</dbReference>
<dbReference type="PANTHER" id="PTHR37984:SF15">
    <property type="entry name" value="INTEGRASE CATALYTIC DOMAIN-CONTAINING PROTEIN"/>
    <property type="match status" value="1"/>
</dbReference>
<dbReference type="Gene3D" id="3.30.70.270">
    <property type="match status" value="1"/>
</dbReference>
<gene>
    <name evidence="4" type="ORF">KUF71_004290</name>
</gene>
<evidence type="ECO:0000313" key="4">
    <source>
        <dbReference type="EMBL" id="KAK3910802.1"/>
    </source>
</evidence>
<feature type="compositionally biased region" description="Basic and acidic residues" evidence="2">
    <location>
        <begin position="108"/>
        <end position="130"/>
    </location>
</feature>
<dbReference type="InterPro" id="IPR041588">
    <property type="entry name" value="Integrase_H2C2"/>
</dbReference>
<dbReference type="PROSITE" id="PS50994">
    <property type="entry name" value="INTEGRASE"/>
    <property type="match status" value="1"/>
</dbReference>
<evidence type="ECO:0000256" key="1">
    <source>
        <dbReference type="ARBA" id="ARBA00012493"/>
    </source>
</evidence>
<feature type="domain" description="Integrase catalytic" evidence="3">
    <location>
        <begin position="590"/>
        <end position="757"/>
    </location>
</feature>
<name>A0AAE1GXF9_9NEOP</name>
<dbReference type="GO" id="GO:0015074">
    <property type="term" value="P:DNA integration"/>
    <property type="evidence" value="ECO:0007669"/>
    <property type="project" value="InterPro"/>
</dbReference>
<accession>A0AAE1GXF9</accession>
<dbReference type="FunFam" id="3.30.420.10:FF:000032">
    <property type="entry name" value="Retrovirus-related Pol polyprotein from transposon 297-like Protein"/>
    <property type="match status" value="1"/>
</dbReference>
<dbReference type="GO" id="GO:0042575">
    <property type="term" value="C:DNA polymerase complex"/>
    <property type="evidence" value="ECO:0007669"/>
    <property type="project" value="UniProtKB-ARBA"/>
</dbReference>
<dbReference type="Pfam" id="PF17919">
    <property type="entry name" value="RT_RNaseH_2"/>
    <property type="match status" value="1"/>
</dbReference>
<proteinExistence type="predicted"/>
<dbReference type="SUPFAM" id="SSF56672">
    <property type="entry name" value="DNA/RNA polymerases"/>
    <property type="match status" value="1"/>
</dbReference>
<dbReference type="InterPro" id="IPR041577">
    <property type="entry name" value="RT_RNaseH_2"/>
</dbReference>
<dbReference type="Proteomes" id="UP001219518">
    <property type="component" value="Unassembled WGS sequence"/>
</dbReference>
<dbReference type="Gene3D" id="3.30.420.10">
    <property type="entry name" value="Ribonuclease H-like superfamily/Ribonuclease H"/>
    <property type="match status" value="1"/>
</dbReference>
<dbReference type="InterPro" id="IPR001584">
    <property type="entry name" value="Integrase_cat-core"/>
</dbReference>
<sequence>MDFIRGNRGIVDADELKFTLRNPVTHEKFSHPFTLQPSLDVGKFGAGCIYAVARATLGVEIQPYQTATCTVQLSGPLDLSDDDVPKLAQVLRARCVLESDGLVTWPKDGGRPRPRSTDSDLRSIEMEKSSNEGTIARSNSDHHETVAPRCGAASASDPVTTPFPLQTRERSYHVGPTDDVDQSLRVFPFGVVVPSDLLSERQCDFPLAVVPFAPGLIELEIQNNSGSHVILRKGSVVACVHPASLDELMFWYENAPKEVMVQSASLELIPFTDKAEIQLEPRLPPISKDQPLPDDLQAMVDRCDLTSDQKACVADVVRCNHDIFVKHNDDFGCCPRIVHWPKPINVKELRSWLGLAQFYARFISHMADIVAPLYDLTRDRAAFLWTDKCQQAFDQIRTALTSAPVLGVARADKGVFVVHCDASQVAVACILSQDQDVRKAVIHGGDEWLDAQVSADQRADSDIGPIYAAVQQGQKPHFQEVVCFGPVTRSLWLQFKSLQIVNGVLKRRLEHPSGDSLLSVMQTVVPSSRTKDLVVDYHMGPSSGSHFGVSKCYSLLKERFYWPNMFTTVRDVISSCLRCAQVKGPAQKTRAEMKVFREGMLFGRYHADFLGPLQASEPDGYRYVLVVVEAFSSWPEAIPLRTLQAEEVARALVTHVFSRLGAPYSIVTDQATTFESSLFKEVMDIYKVHKCRISGGKPSSNGKVENYIRSLTRQIAILANEEPSNWPDLIPHVLHAYRAAVNDVTGFSPYEILFGRQMRVPQDMACGLPPAAVPSTGTPLSYPARLRERLDKIHTLVRENTAKAAIRMKERYDKFSTLTYFKPGDIVMLYNRRRRRGKSTKLYGSWEGPYVIIDLLNDCIARIEQVQPAEMSKRPKSPKRLIVHVDRLAAVGSHLLDQNGQWLTFLPNP</sequence>
<dbReference type="InterPro" id="IPR043128">
    <property type="entry name" value="Rev_trsase/Diguanyl_cyclase"/>
</dbReference>
<dbReference type="EC" id="2.7.7.49" evidence="1"/>
<keyword evidence="5" id="KW-1185">Reference proteome</keyword>
<dbReference type="InterPro" id="IPR012337">
    <property type="entry name" value="RNaseH-like_sf"/>
</dbReference>
<dbReference type="InterPro" id="IPR036397">
    <property type="entry name" value="RNaseH_sf"/>
</dbReference>
<comment type="caution">
    <text evidence="4">The sequence shown here is derived from an EMBL/GenBank/DDBJ whole genome shotgun (WGS) entry which is preliminary data.</text>
</comment>
<organism evidence="4 5">
    <name type="scientific">Frankliniella fusca</name>
    <dbReference type="NCBI Taxonomy" id="407009"/>
    <lineage>
        <taxon>Eukaryota</taxon>
        <taxon>Metazoa</taxon>
        <taxon>Ecdysozoa</taxon>
        <taxon>Arthropoda</taxon>
        <taxon>Hexapoda</taxon>
        <taxon>Insecta</taxon>
        <taxon>Pterygota</taxon>
        <taxon>Neoptera</taxon>
        <taxon>Paraneoptera</taxon>
        <taxon>Thysanoptera</taxon>
        <taxon>Terebrantia</taxon>
        <taxon>Thripoidea</taxon>
        <taxon>Thripidae</taxon>
        <taxon>Frankliniella</taxon>
    </lineage>
</organism>
<evidence type="ECO:0000259" key="3">
    <source>
        <dbReference type="PROSITE" id="PS50994"/>
    </source>
</evidence>
<dbReference type="InterPro" id="IPR050951">
    <property type="entry name" value="Retrovirus_Pol_polyprotein"/>
</dbReference>
<feature type="region of interest" description="Disordered" evidence="2">
    <location>
        <begin position="106"/>
        <end position="168"/>
    </location>
</feature>
<dbReference type="EMBL" id="JAHWGI010000195">
    <property type="protein sequence ID" value="KAK3910802.1"/>
    <property type="molecule type" value="Genomic_DNA"/>
</dbReference>
<evidence type="ECO:0000313" key="5">
    <source>
        <dbReference type="Proteomes" id="UP001219518"/>
    </source>
</evidence>
<dbReference type="SUPFAM" id="SSF53098">
    <property type="entry name" value="Ribonuclease H-like"/>
    <property type="match status" value="1"/>
</dbReference>
<dbReference type="GO" id="GO:0003964">
    <property type="term" value="F:RNA-directed DNA polymerase activity"/>
    <property type="evidence" value="ECO:0007669"/>
    <property type="project" value="UniProtKB-EC"/>
</dbReference>
<dbReference type="FunFam" id="3.30.70.270:FF:000020">
    <property type="entry name" value="Transposon Tf2-6 polyprotein-like Protein"/>
    <property type="match status" value="1"/>
</dbReference>
<dbReference type="InterPro" id="IPR043502">
    <property type="entry name" value="DNA/RNA_pol_sf"/>
</dbReference>
<reference evidence="4" key="2">
    <citation type="journal article" date="2023" name="BMC Genomics">
        <title>Pest status, molecular evolution, and epigenetic factors derived from the genome assembly of Frankliniella fusca, a thysanopteran phytovirus vector.</title>
        <authorList>
            <person name="Catto M.A."/>
            <person name="Labadie P.E."/>
            <person name="Jacobson A.L."/>
            <person name="Kennedy G.G."/>
            <person name="Srinivasan R."/>
            <person name="Hunt B.G."/>
        </authorList>
    </citation>
    <scope>NUCLEOTIDE SEQUENCE</scope>
    <source>
        <strain evidence="4">PL_HMW_Pooled</strain>
    </source>
</reference>
<dbReference type="Gene3D" id="1.10.340.70">
    <property type="match status" value="1"/>
</dbReference>
<reference evidence="4" key="1">
    <citation type="submission" date="2021-07" db="EMBL/GenBank/DDBJ databases">
        <authorList>
            <person name="Catto M.A."/>
            <person name="Jacobson A."/>
            <person name="Kennedy G."/>
            <person name="Labadie P."/>
            <person name="Hunt B.G."/>
            <person name="Srinivasan R."/>
        </authorList>
    </citation>
    <scope>NUCLEOTIDE SEQUENCE</scope>
    <source>
        <strain evidence="4">PL_HMW_Pooled</strain>
        <tissue evidence="4">Head</tissue>
    </source>
</reference>
<dbReference type="Pfam" id="PF00665">
    <property type="entry name" value="rve"/>
    <property type="match status" value="1"/>
</dbReference>
<evidence type="ECO:0000256" key="2">
    <source>
        <dbReference type="SAM" id="MobiDB-lite"/>
    </source>
</evidence>
<dbReference type="Pfam" id="PF17921">
    <property type="entry name" value="Integrase_H2C2"/>
    <property type="match status" value="1"/>
</dbReference>
<protein>
    <recommendedName>
        <fullName evidence="1">RNA-directed DNA polymerase</fullName>
        <ecNumber evidence="1">2.7.7.49</ecNumber>
    </recommendedName>
</protein>
<dbReference type="FunFam" id="1.10.340.70:FF:000001">
    <property type="entry name" value="Retrovirus-related Pol polyprotein from transposon gypsy-like Protein"/>
    <property type="match status" value="1"/>
</dbReference>
<dbReference type="AlphaFoldDB" id="A0AAE1GXF9"/>